<dbReference type="Gene3D" id="3.30.70.890">
    <property type="entry name" value="GHMP kinase, C-terminal domain"/>
    <property type="match status" value="1"/>
</dbReference>
<dbReference type="InterPro" id="IPR014721">
    <property type="entry name" value="Ribsml_uS5_D2-typ_fold_subgr"/>
</dbReference>
<feature type="domain" description="GHMP kinase N-terminal" evidence="12">
    <location>
        <begin position="92"/>
        <end position="179"/>
    </location>
</feature>
<accession>A0A1M7HS50</accession>
<evidence type="ECO:0000256" key="3">
    <source>
        <dbReference type="ARBA" id="ARBA00022679"/>
    </source>
</evidence>
<organism evidence="15 16">
    <name type="scientific">Salegentibacter salegens</name>
    <dbReference type="NCBI Taxonomy" id="143223"/>
    <lineage>
        <taxon>Bacteria</taxon>
        <taxon>Pseudomonadati</taxon>
        <taxon>Bacteroidota</taxon>
        <taxon>Flavobacteriia</taxon>
        <taxon>Flavobacteriales</taxon>
        <taxon>Flavobacteriaceae</taxon>
        <taxon>Salegentibacter</taxon>
    </lineage>
</organism>
<dbReference type="PANTHER" id="PTHR10457:SF7">
    <property type="entry name" value="GALACTOKINASE-RELATED"/>
    <property type="match status" value="1"/>
</dbReference>
<protein>
    <recommendedName>
        <fullName evidence="11">Galactokinase</fullName>
        <ecNumber evidence="11">2.7.1.6</ecNumber>
    </recommendedName>
</protein>
<feature type="domain" description="Galactokinase N-terminal" evidence="14">
    <location>
        <begin position="17"/>
        <end position="55"/>
    </location>
</feature>
<dbReference type="Pfam" id="PF00288">
    <property type="entry name" value="GHMP_kinases_N"/>
    <property type="match status" value="1"/>
</dbReference>
<dbReference type="PRINTS" id="PR00473">
    <property type="entry name" value="GALCTOKINASE"/>
</dbReference>
<evidence type="ECO:0000256" key="7">
    <source>
        <dbReference type="ARBA" id="ARBA00022840"/>
    </source>
</evidence>
<dbReference type="PANTHER" id="PTHR10457">
    <property type="entry name" value="MEVALONATE KINASE/GALACTOKINASE"/>
    <property type="match status" value="1"/>
</dbReference>
<dbReference type="FunFam" id="3.30.230.10:FF:000017">
    <property type="entry name" value="Galactokinase"/>
    <property type="match status" value="1"/>
</dbReference>
<keyword evidence="3" id="KW-0808">Transferase</keyword>
<evidence type="ECO:0000256" key="5">
    <source>
        <dbReference type="ARBA" id="ARBA00022741"/>
    </source>
</evidence>
<sequence length="387" mass="43901">MKPAENYHNIPEDFKVFKSEVKVASPGRINLIGEHTDYNQGFVMPSAIDKKIYFKFRKTASDNLGRIYSETFDTYVEFDLNQILKSKNSWENYLLGVIDEIQKSGKTLKGFDCIIKSELPIGAGISSSAALECGFAGGLNSLFNLNLSQMEIVKLSQRAENNFVGSNCGIMDQFASVMSKKNHFIKLDCESLEAEFIPAEIQNCKLLLLNTNVSHNLADSEYNTRRQECENAVAIIQQKYSEVKSLRQVTWEMLEEFKEKIGPTSLKRCLYVLEENRRVQETEKALRSGDLRELGKLMYASHRGLQHQYEVSCTELDFMVDFSEDKSFIYGSRMMGGGFGGCTINLIESDKIDEYITEIKKAYQDKFNITPTPITVVPDEGTQITKV</sequence>
<dbReference type="Pfam" id="PF08544">
    <property type="entry name" value="GHMP_kinases_C"/>
    <property type="match status" value="1"/>
</dbReference>
<dbReference type="InterPro" id="IPR000705">
    <property type="entry name" value="Galactokinase"/>
</dbReference>
<evidence type="ECO:0000256" key="4">
    <source>
        <dbReference type="ARBA" id="ARBA00022723"/>
    </source>
</evidence>
<dbReference type="GO" id="GO:0046872">
    <property type="term" value="F:metal ion binding"/>
    <property type="evidence" value="ECO:0007669"/>
    <property type="project" value="UniProtKB-KW"/>
</dbReference>
<dbReference type="AlphaFoldDB" id="A0A1M7HS50"/>
<keyword evidence="16" id="KW-1185">Reference proteome</keyword>
<dbReference type="PROSITE" id="PS00106">
    <property type="entry name" value="GALACTOKINASE"/>
    <property type="match status" value="1"/>
</dbReference>
<dbReference type="GO" id="GO:0004335">
    <property type="term" value="F:galactokinase activity"/>
    <property type="evidence" value="ECO:0007669"/>
    <property type="project" value="UniProtKB-UniRule"/>
</dbReference>
<dbReference type="Gene3D" id="3.30.230.10">
    <property type="match status" value="1"/>
</dbReference>
<evidence type="ECO:0000256" key="2">
    <source>
        <dbReference type="ARBA" id="ARBA00022490"/>
    </source>
</evidence>
<keyword evidence="8" id="KW-0460">Magnesium</keyword>
<evidence type="ECO:0000259" key="14">
    <source>
        <dbReference type="Pfam" id="PF10509"/>
    </source>
</evidence>
<dbReference type="PIRSF" id="PIRSF000530">
    <property type="entry name" value="Galactokinase"/>
    <property type="match status" value="1"/>
</dbReference>
<keyword evidence="4" id="KW-0479">Metal-binding</keyword>
<evidence type="ECO:0000256" key="8">
    <source>
        <dbReference type="ARBA" id="ARBA00022842"/>
    </source>
</evidence>
<dbReference type="GO" id="GO:0006012">
    <property type="term" value="P:galactose metabolic process"/>
    <property type="evidence" value="ECO:0007669"/>
    <property type="project" value="UniProtKB-UniRule"/>
</dbReference>
<keyword evidence="9" id="KW-0299">Galactose metabolism</keyword>
<gene>
    <name evidence="15" type="ORF">SAMN05878281_0252</name>
</gene>
<evidence type="ECO:0000259" key="12">
    <source>
        <dbReference type="Pfam" id="PF00288"/>
    </source>
</evidence>
<dbReference type="EC" id="2.7.1.6" evidence="11"/>
<keyword evidence="2" id="KW-0963">Cytoplasm</keyword>
<dbReference type="InterPro" id="IPR019539">
    <property type="entry name" value="GalKase_N"/>
</dbReference>
<dbReference type="InterPro" id="IPR019741">
    <property type="entry name" value="Galactokinase_CS"/>
</dbReference>
<keyword evidence="6 15" id="KW-0418">Kinase</keyword>
<keyword evidence="5" id="KW-0547">Nucleotide-binding</keyword>
<proteinExistence type="inferred from homology"/>
<evidence type="ECO:0000256" key="1">
    <source>
        <dbReference type="ARBA" id="ARBA00006566"/>
    </source>
</evidence>
<dbReference type="InterPro" id="IPR020568">
    <property type="entry name" value="Ribosomal_Su5_D2-typ_SF"/>
</dbReference>
<dbReference type="PRINTS" id="PR00959">
    <property type="entry name" value="MEVGALKINASE"/>
</dbReference>
<dbReference type="SUPFAM" id="SSF54211">
    <property type="entry name" value="Ribosomal protein S5 domain 2-like"/>
    <property type="match status" value="1"/>
</dbReference>
<dbReference type="STRING" id="143223.SAMN05878281_0252"/>
<dbReference type="OrthoDB" id="250531at2"/>
<reference evidence="16" key="1">
    <citation type="submission" date="2016-11" db="EMBL/GenBank/DDBJ databases">
        <authorList>
            <person name="Varghese N."/>
            <person name="Submissions S."/>
        </authorList>
    </citation>
    <scope>NUCLEOTIDE SEQUENCE [LARGE SCALE GENOMIC DNA]</scope>
    <source>
        <strain evidence="16">ACAM 48</strain>
    </source>
</reference>
<dbReference type="FunFam" id="3.30.70.890:FF:000001">
    <property type="entry name" value="Galactokinase"/>
    <property type="match status" value="1"/>
</dbReference>
<keyword evidence="10" id="KW-0119">Carbohydrate metabolism</keyword>
<evidence type="ECO:0000256" key="10">
    <source>
        <dbReference type="ARBA" id="ARBA00023277"/>
    </source>
</evidence>
<dbReference type="RefSeq" id="WP_079733616.1">
    <property type="nucleotide sequence ID" value="NZ_LT670848.1"/>
</dbReference>
<dbReference type="InterPro" id="IPR013750">
    <property type="entry name" value="GHMP_kinase_C_dom"/>
</dbReference>
<evidence type="ECO:0000313" key="15">
    <source>
        <dbReference type="EMBL" id="SHM31163.1"/>
    </source>
</evidence>
<evidence type="ECO:0000259" key="13">
    <source>
        <dbReference type="Pfam" id="PF08544"/>
    </source>
</evidence>
<evidence type="ECO:0000256" key="11">
    <source>
        <dbReference type="NCBIfam" id="TIGR00131"/>
    </source>
</evidence>
<dbReference type="GO" id="GO:0005524">
    <property type="term" value="F:ATP binding"/>
    <property type="evidence" value="ECO:0007669"/>
    <property type="project" value="UniProtKB-UniRule"/>
</dbReference>
<dbReference type="InterPro" id="IPR036554">
    <property type="entry name" value="GHMP_kinase_C_sf"/>
</dbReference>
<comment type="similarity">
    <text evidence="1">Belongs to the GHMP kinase family. GalK subfamily.</text>
</comment>
<dbReference type="InterPro" id="IPR006204">
    <property type="entry name" value="GHMP_kinase_N_dom"/>
</dbReference>
<name>A0A1M7HS50_9FLAO</name>
<evidence type="ECO:0000256" key="6">
    <source>
        <dbReference type="ARBA" id="ARBA00022777"/>
    </source>
</evidence>
<dbReference type="GO" id="GO:0005829">
    <property type="term" value="C:cytosol"/>
    <property type="evidence" value="ECO:0007669"/>
    <property type="project" value="TreeGrafter"/>
</dbReference>
<evidence type="ECO:0000313" key="16">
    <source>
        <dbReference type="Proteomes" id="UP000190235"/>
    </source>
</evidence>
<dbReference type="Pfam" id="PF10509">
    <property type="entry name" value="GalKase_gal_bdg"/>
    <property type="match status" value="1"/>
</dbReference>
<feature type="domain" description="GHMP kinase C-terminal" evidence="13">
    <location>
        <begin position="284"/>
        <end position="363"/>
    </location>
</feature>
<evidence type="ECO:0000256" key="9">
    <source>
        <dbReference type="ARBA" id="ARBA00023144"/>
    </source>
</evidence>
<dbReference type="EMBL" id="LT670848">
    <property type="protein sequence ID" value="SHM31163.1"/>
    <property type="molecule type" value="Genomic_DNA"/>
</dbReference>
<dbReference type="SUPFAM" id="SSF55060">
    <property type="entry name" value="GHMP Kinase, C-terminal domain"/>
    <property type="match status" value="1"/>
</dbReference>
<dbReference type="Proteomes" id="UP000190235">
    <property type="component" value="Chromosome I"/>
</dbReference>
<dbReference type="InterPro" id="IPR006206">
    <property type="entry name" value="Mevalonate/galactokinase"/>
</dbReference>
<dbReference type="NCBIfam" id="TIGR00131">
    <property type="entry name" value="gal_kin"/>
    <property type="match status" value="1"/>
</dbReference>
<keyword evidence="7" id="KW-0067">ATP-binding</keyword>